<accession>A0ABQ2YV44</accession>
<keyword evidence="3" id="KW-1185">Reference proteome</keyword>
<evidence type="ECO:0000256" key="1">
    <source>
        <dbReference type="SAM" id="MobiDB-lite"/>
    </source>
</evidence>
<feature type="region of interest" description="Disordered" evidence="1">
    <location>
        <begin position="1"/>
        <end position="116"/>
    </location>
</feature>
<name>A0ABQ2YV44_9ACTN</name>
<proteinExistence type="predicted"/>
<reference evidence="3" key="1">
    <citation type="journal article" date="2019" name="Int. J. Syst. Evol. Microbiol.">
        <title>The Global Catalogue of Microorganisms (GCM) 10K type strain sequencing project: providing services to taxonomists for standard genome sequencing and annotation.</title>
        <authorList>
            <consortium name="The Broad Institute Genomics Platform"/>
            <consortium name="The Broad Institute Genome Sequencing Center for Infectious Disease"/>
            <person name="Wu L."/>
            <person name="Ma J."/>
        </authorList>
    </citation>
    <scope>NUCLEOTIDE SEQUENCE [LARGE SCALE GENOMIC DNA]</scope>
    <source>
        <strain evidence="3">JCM 4586</strain>
    </source>
</reference>
<comment type="caution">
    <text evidence="2">The sequence shown here is derived from an EMBL/GenBank/DDBJ whole genome shotgun (WGS) entry which is preliminary data.</text>
</comment>
<dbReference type="Proteomes" id="UP000659223">
    <property type="component" value="Unassembled WGS sequence"/>
</dbReference>
<dbReference type="EMBL" id="BMUT01000009">
    <property type="protein sequence ID" value="GGX93491.1"/>
    <property type="molecule type" value="Genomic_DNA"/>
</dbReference>
<feature type="compositionally biased region" description="Low complexity" evidence="1">
    <location>
        <begin position="70"/>
        <end position="84"/>
    </location>
</feature>
<gene>
    <name evidence="2" type="ORF">GCM10010324_44340</name>
</gene>
<sequence length="116" mass="11857">MGDGVDGVGFVSDHHAVASGIRLPRSLRRHREPGEGRALVGADDDVPAVHDVVDRPDRGQGAAGEDDPAQGDAAQEQQGLGAAEFDPVTGRCGGVAHPSSTGEPITAYQGPFGPRP</sequence>
<evidence type="ECO:0000313" key="2">
    <source>
        <dbReference type="EMBL" id="GGX93491.1"/>
    </source>
</evidence>
<evidence type="ECO:0000313" key="3">
    <source>
        <dbReference type="Proteomes" id="UP000659223"/>
    </source>
</evidence>
<feature type="compositionally biased region" description="Basic and acidic residues" evidence="1">
    <location>
        <begin position="47"/>
        <end position="58"/>
    </location>
</feature>
<organism evidence="2 3">
    <name type="scientific">Streptomyces hiroshimensis</name>
    <dbReference type="NCBI Taxonomy" id="66424"/>
    <lineage>
        <taxon>Bacteria</taxon>
        <taxon>Bacillati</taxon>
        <taxon>Actinomycetota</taxon>
        <taxon>Actinomycetes</taxon>
        <taxon>Kitasatosporales</taxon>
        <taxon>Streptomycetaceae</taxon>
        <taxon>Streptomyces</taxon>
    </lineage>
</organism>
<protein>
    <submittedName>
        <fullName evidence="2">Uncharacterized protein</fullName>
    </submittedName>
</protein>